<dbReference type="Gene3D" id="1.10.10.60">
    <property type="entry name" value="Homeodomain-like"/>
    <property type="match status" value="1"/>
</dbReference>
<dbReference type="Proteomes" id="UP000333828">
    <property type="component" value="Unassembled WGS sequence"/>
</dbReference>
<dbReference type="SUPFAM" id="SSF52172">
    <property type="entry name" value="CheY-like"/>
    <property type="match status" value="1"/>
</dbReference>
<dbReference type="CDD" id="cd19920">
    <property type="entry name" value="REC_PA4781-like"/>
    <property type="match status" value="1"/>
</dbReference>
<feature type="region of interest" description="Disordered" evidence="6">
    <location>
        <begin position="1"/>
        <end position="25"/>
    </location>
</feature>
<dbReference type="InterPro" id="IPR020449">
    <property type="entry name" value="Tscrpt_reg_AraC-type_HTH"/>
</dbReference>
<dbReference type="GO" id="GO:0000155">
    <property type="term" value="F:phosphorelay sensor kinase activity"/>
    <property type="evidence" value="ECO:0007669"/>
    <property type="project" value="TreeGrafter"/>
</dbReference>
<dbReference type="PROSITE" id="PS50110">
    <property type="entry name" value="RESPONSE_REGULATORY"/>
    <property type="match status" value="1"/>
</dbReference>
<dbReference type="GO" id="GO:0003700">
    <property type="term" value="F:DNA-binding transcription factor activity"/>
    <property type="evidence" value="ECO:0007669"/>
    <property type="project" value="InterPro"/>
</dbReference>
<evidence type="ECO:0000313" key="9">
    <source>
        <dbReference type="EMBL" id="VVE55213.1"/>
    </source>
</evidence>
<protein>
    <submittedName>
        <fullName evidence="9">Response regulator PleD</fullName>
    </submittedName>
</protein>
<dbReference type="InterPro" id="IPR001789">
    <property type="entry name" value="Sig_transdc_resp-reg_receiver"/>
</dbReference>
<dbReference type="InterPro" id="IPR018060">
    <property type="entry name" value="HTH_AraC"/>
</dbReference>
<keyword evidence="1 5" id="KW-0597">Phosphoprotein</keyword>
<dbReference type="PANTHER" id="PTHR43547">
    <property type="entry name" value="TWO-COMPONENT HISTIDINE KINASE"/>
    <property type="match status" value="1"/>
</dbReference>
<dbReference type="EMBL" id="CABPSI010000006">
    <property type="protein sequence ID" value="VVE55213.1"/>
    <property type="molecule type" value="Genomic_DNA"/>
</dbReference>
<evidence type="ECO:0000259" key="8">
    <source>
        <dbReference type="PROSITE" id="PS50110"/>
    </source>
</evidence>
<sequence length="341" mass="36236">MTAIMSDRPLPLPPSGTVHSTAAARRAGTPWSASAHARQLSGARVLVVDDNQEDRMLLMDFLSQQGCRVYIAQDGRDGYTKARTVQPDLILMDIRMPVCDGLGACRLLKADPGTRHIPLIFLTAAALPGERVAGLTAGAVDYVTKPYDFEEVRLRLSIHLKASVPGPAATSTTYATSATSATSSSNATFTPAAPVAAMAPEAPLPVQAHTLDAVLYRATRALLLSQLDVTPELAGLANAVGTNTRRLNLAFRRCVGVTVFDFLREERMKEARRLLAETSLDVQDIASAVGFASAANFATAFRERFGMPPSGFRERGAHHVPDAPDTRTGDATPGSAPGSSQ</sequence>
<feature type="region of interest" description="Disordered" evidence="6">
    <location>
        <begin position="308"/>
        <end position="341"/>
    </location>
</feature>
<evidence type="ECO:0000256" key="1">
    <source>
        <dbReference type="ARBA" id="ARBA00022553"/>
    </source>
</evidence>
<dbReference type="Pfam" id="PF12833">
    <property type="entry name" value="HTH_18"/>
    <property type="match status" value="1"/>
</dbReference>
<evidence type="ECO:0000256" key="3">
    <source>
        <dbReference type="ARBA" id="ARBA00023125"/>
    </source>
</evidence>
<evidence type="ECO:0000256" key="4">
    <source>
        <dbReference type="ARBA" id="ARBA00023163"/>
    </source>
</evidence>
<keyword evidence="10" id="KW-1185">Reference proteome</keyword>
<dbReference type="PRINTS" id="PR00032">
    <property type="entry name" value="HTHARAC"/>
</dbReference>
<feature type="modified residue" description="4-aspartylphosphate" evidence="5">
    <location>
        <position position="93"/>
    </location>
</feature>
<name>A0A5E4Z4V7_9BURK</name>
<keyword evidence="3" id="KW-0238">DNA-binding</keyword>
<evidence type="ECO:0000256" key="6">
    <source>
        <dbReference type="SAM" id="MobiDB-lite"/>
    </source>
</evidence>
<dbReference type="Gene3D" id="3.40.50.2300">
    <property type="match status" value="1"/>
</dbReference>
<feature type="compositionally biased region" description="Basic and acidic residues" evidence="6">
    <location>
        <begin position="312"/>
        <end position="328"/>
    </location>
</feature>
<dbReference type="InterPro" id="IPR011006">
    <property type="entry name" value="CheY-like_superfamily"/>
</dbReference>
<dbReference type="Pfam" id="PF00072">
    <property type="entry name" value="Response_reg"/>
    <property type="match status" value="1"/>
</dbReference>
<keyword evidence="4" id="KW-0804">Transcription</keyword>
<dbReference type="SMART" id="SM00448">
    <property type="entry name" value="REC"/>
    <property type="match status" value="1"/>
</dbReference>
<gene>
    <name evidence="9" type="primary">pleD_1</name>
    <name evidence="9" type="ORF">PIN31115_04967</name>
</gene>
<keyword evidence="2" id="KW-0805">Transcription regulation</keyword>
<dbReference type="SUPFAM" id="SSF46689">
    <property type="entry name" value="Homeodomain-like"/>
    <property type="match status" value="1"/>
</dbReference>
<organism evidence="9 10">
    <name type="scientific">Pandoraea iniqua</name>
    <dbReference type="NCBI Taxonomy" id="2508288"/>
    <lineage>
        <taxon>Bacteria</taxon>
        <taxon>Pseudomonadati</taxon>
        <taxon>Pseudomonadota</taxon>
        <taxon>Betaproteobacteria</taxon>
        <taxon>Burkholderiales</taxon>
        <taxon>Burkholderiaceae</taxon>
        <taxon>Pandoraea</taxon>
    </lineage>
</organism>
<dbReference type="PROSITE" id="PS00041">
    <property type="entry name" value="HTH_ARAC_FAMILY_1"/>
    <property type="match status" value="1"/>
</dbReference>
<accession>A0A5E4Z4V7</accession>
<dbReference type="SMART" id="SM00342">
    <property type="entry name" value="HTH_ARAC"/>
    <property type="match status" value="1"/>
</dbReference>
<evidence type="ECO:0000256" key="2">
    <source>
        <dbReference type="ARBA" id="ARBA00023015"/>
    </source>
</evidence>
<evidence type="ECO:0000259" key="7">
    <source>
        <dbReference type="PROSITE" id="PS01124"/>
    </source>
</evidence>
<proteinExistence type="predicted"/>
<feature type="domain" description="HTH araC/xylS-type" evidence="7">
    <location>
        <begin position="217"/>
        <end position="315"/>
    </location>
</feature>
<reference evidence="9 10" key="1">
    <citation type="submission" date="2019-08" db="EMBL/GenBank/DDBJ databases">
        <authorList>
            <person name="Peeters C."/>
        </authorList>
    </citation>
    <scope>NUCLEOTIDE SEQUENCE [LARGE SCALE GENOMIC DNA]</scope>
    <source>
        <strain evidence="9 10">LMG 31115</strain>
    </source>
</reference>
<dbReference type="GO" id="GO:0043565">
    <property type="term" value="F:sequence-specific DNA binding"/>
    <property type="evidence" value="ECO:0007669"/>
    <property type="project" value="InterPro"/>
</dbReference>
<evidence type="ECO:0000313" key="10">
    <source>
        <dbReference type="Proteomes" id="UP000333828"/>
    </source>
</evidence>
<feature type="domain" description="Response regulatory" evidence="8">
    <location>
        <begin position="44"/>
        <end position="160"/>
    </location>
</feature>
<dbReference type="InterPro" id="IPR009057">
    <property type="entry name" value="Homeodomain-like_sf"/>
</dbReference>
<dbReference type="PANTHER" id="PTHR43547:SF2">
    <property type="entry name" value="HYBRID SIGNAL TRANSDUCTION HISTIDINE KINASE C"/>
    <property type="match status" value="1"/>
</dbReference>
<dbReference type="AlphaFoldDB" id="A0A5E4Z4V7"/>
<evidence type="ECO:0000256" key="5">
    <source>
        <dbReference type="PROSITE-ProRule" id="PRU00169"/>
    </source>
</evidence>
<dbReference type="InterPro" id="IPR018062">
    <property type="entry name" value="HTH_AraC-typ_CS"/>
</dbReference>
<dbReference type="PROSITE" id="PS01124">
    <property type="entry name" value="HTH_ARAC_FAMILY_2"/>
    <property type="match status" value="1"/>
</dbReference>